<protein>
    <recommendedName>
        <fullName evidence="1">YopX protein domain-containing protein</fullName>
    </recommendedName>
</protein>
<gene>
    <name evidence="2" type="ORF">GTN30_06345</name>
</gene>
<organism evidence="2 3">
    <name type="scientific">Macrococcoides canis</name>
    <dbReference type="NCBI Taxonomy" id="1855823"/>
    <lineage>
        <taxon>Bacteria</taxon>
        <taxon>Bacillati</taxon>
        <taxon>Bacillota</taxon>
        <taxon>Bacilli</taxon>
        <taxon>Bacillales</taxon>
        <taxon>Staphylococcaceae</taxon>
        <taxon>Macrococcoides</taxon>
    </lineage>
</organism>
<dbReference type="RefSeq" id="WP_164953412.1">
    <property type="nucleotide sequence ID" value="NZ_CP047363.1"/>
</dbReference>
<dbReference type="EMBL" id="CP047363">
    <property type="protein sequence ID" value="QIH78287.1"/>
    <property type="molecule type" value="Genomic_DNA"/>
</dbReference>
<evidence type="ECO:0000313" key="2">
    <source>
        <dbReference type="EMBL" id="QIH78287.1"/>
    </source>
</evidence>
<evidence type="ECO:0000313" key="3">
    <source>
        <dbReference type="Proteomes" id="UP000501122"/>
    </source>
</evidence>
<evidence type="ECO:0000259" key="1">
    <source>
        <dbReference type="Pfam" id="PF09643"/>
    </source>
</evidence>
<sequence>MIPKFRVWEHDVKFMNDQVRITYNPFGSNKIFVEATECFGWKEVDEKYLMQSTGLYDANGKEIYEGDIIYCRDLWLDGDRRKTHKQIVKYDSGMFSAGYVSLRTNNSTSEIIGNIYENPELLEGDGK</sequence>
<dbReference type="InterPro" id="IPR023385">
    <property type="entry name" value="YopX-like_C"/>
</dbReference>
<dbReference type="InterPro" id="IPR010024">
    <property type="entry name" value="CHP16711"/>
</dbReference>
<dbReference type="NCBIfam" id="TIGR01671">
    <property type="entry name" value="phage_TIGR01671"/>
    <property type="match status" value="1"/>
</dbReference>
<dbReference type="Pfam" id="PF09643">
    <property type="entry name" value="YopX"/>
    <property type="match status" value="1"/>
</dbReference>
<proteinExistence type="predicted"/>
<dbReference type="SUPFAM" id="SSF159006">
    <property type="entry name" value="YopX-like"/>
    <property type="match status" value="1"/>
</dbReference>
<feature type="domain" description="YopX protein" evidence="1">
    <location>
        <begin position="4"/>
        <end position="123"/>
    </location>
</feature>
<name>A0AAE6X220_9STAP</name>
<dbReference type="Proteomes" id="UP000501122">
    <property type="component" value="Chromosome"/>
</dbReference>
<dbReference type="Gene3D" id="2.30.30.290">
    <property type="entry name" value="YopX-like domains"/>
    <property type="match status" value="1"/>
</dbReference>
<dbReference type="AlphaFoldDB" id="A0AAE6X220"/>
<reference evidence="2" key="1">
    <citation type="journal article" date="2020" name="Antimicrob. Agents Chemother.">
        <title>The novel macrolide resistance genes mef(D), msr(F) and msr(H) are present on resistance islands in Macrococcus canis, Macrococcus caseolyticus and Staphylococcus aureus.</title>
        <authorList>
            <person name="Schwendener S."/>
            <person name="Dona V."/>
            <person name="Perreten V."/>
        </authorList>
    </citation>
    <scope>NUCLEOTIDE SEQUENCE</scope>
    <source>
        <strain evidence="2">Epi0076A</strain>
    </source>
</reference>
<dbReference type="InterPro" id="IPR019096">
    <property type="entry name" value="YopX_protein"/>
</dbReference>
<accession>A0AAE6X220</accession>